<evidence type="ECO:0000313" key="3">
    <source>
        <dbReference type="Proteomes" id="UP000762676"/>
    </source>
</evidence>
<accession>A0AAV4J5Q1</accession>
<proteinExistence type="predicted"/>
<dbReference type="Proteomes" id="UP000762676">
    <property type="component" value="Unassembled WGS sequence"/>
</dbReference>
<dbReference type="GO" id="GO:0043041">
    <property type="term" value="P:amino acid activation for nonribosomal peptide biosynthetic process"/>
    <property type="evidence" value="ECO:0007669"/>
    <property type="project" value="TreeGrafter"/>
</dbReference>
<reference evidence="2 3" key="1">
    <citation type="journal article" date="2021" name="Elife">
        <title>Chloroplast acquisition without the gene transfer in kleptoplastic sea slugs, Plakobranchus ocellatus.</title>
        <authorList>
            <person name="Maeda T."/>
            <person name="Takahashi S."/>
            <person name="Yoshida T."/>
            <person name="Shimamura S."/>
            <person name="Takaki Y."/>
            <person name="Nagai Y."/>
            <person name="Toyoda A."/>
            <person name="Suzuki Y."/>
            <person name="Arimoto A."/>
            <person name="Ishii H."/>
            <person name="Satoh N."/>
            <person name="Nishiyama T."/>
            <person name="Hasebe M."/>
            <person name="Maruyama T."/>
            <person name="Minagawa J."/>
            <person name="Obokata J."/>
            <person name="Shigenobu S."/>
        </authorList>
    </citation>
    <scope>NUCLEOTIDE SEQUENCE [LARGE SCALE GENOMIC DNA]</scope>
</reference>
<feature type="domain" description="AMP-dependent synthetase/ligase" evidence="1">
    <location>
        <begin position="18"/>
        <end position="346"/>
    </location>
</feature>
<dbReference type="InterPro" id="IPR042099">
    <property type="entry name" value="ANL_N_sf"/>
</dbReference>
<comment type="caution">
    <text evidence="2">The sequence shown here is derived from an EMBL/GenBank/DDBJ whole genome shotgun (WGS) entry which is preliminary data.</text>
</comment>
<dbReference type="InterPro" id="IPR000873">
    <property type="entry name" value="AMP-dep_synth/lig_dom"/>
</dbReference>
<dbReference type="InterPro" id="IPR045851">
    <property type="entry name" value="AMP-bd_C_sf"/>
</dbReference>
<dbReference type="InterPro" id="IPR052091">
    <property type="entry name" value="Beta-ala_Activ/Resist"/>
</dbReference>
<evidence type="ECO:0000259" key="1">
    <source>
        <dbReference type="Pfam" id="PF00501"/>
    </source>
</evidence>
<gene>
    <name evidence="2" type="ORF">ElyMa_004989100</name>
</gene>
<dbReference type="PANTHER" id="PTHR44394">
    <property type="entry name" value="BETA-ALANINE-ACTIVATING ENZYME"/>
    <property type="match status" value="1"/>
</dbReference>
<dbReference type="Gene3D" id="3.30.300.30">
    <property type="match status" value="1"/>
</dbReference>
<name>A0AAV4J5Q1_9GAST</name>
<evidence type="ECO:0000313" key="2">
    <source>
        <dbReference type="EMBL" id="GFS17700.1"/>
    </source>
</evidence>
<sequence length="534" mass="58580">MVITGELGKLKSEFSKLGVKNTIVGLFLTEDSFLPAVLLGLLSNDCSFFPLSVSGKKHVVKSLSAVAVSHVVTDNYYFKDLISILGHGQCKTLKILQGFGLRLLSIKQKLEETGSPSSKHDKSVLDGLAYCITTSGTTSEPKVVRVPHGCILPNIRHLSQIFQLRQGDKMLMTSPLTFDPSIIDIFCTLSSGACLVMVPTKVKQAPEKLLEVIHKRQSITVMQATPSLMRTFGPDRLRHTILGPDSNLRLLTLGGEQFPRAPELRLWLDPTNKTQLYNLYGVTEVSCWASCQQVDKHSLLLHDKPVPIGAALDETEIKLSPLSTERVPDDVAINPGQEIGEIIIGSSTRVCIIDDEQVKKSAHSHVVWRQTGDVGTLGADTNIYCLGRVDDQVKRLGKRLNLAAVELVMEELPEVLSCCAVHHQTTLAVFVILRPKSFSSDLSIQHSGACAEVFISESLAADTFPTAPHSGSEWSTMVTKLQDHAKHALPSHAVPDVFIEVEDNFPLTLHGAFICFVSISYDFFKMLIHALFNA</sequence>
<protein>
    <submittedName>
        <fullName evidence="2">Acyl-CoA synthetase family member 4</fullName>
    </submittedName>
</protein>
<organism evidence="2 3">
    <name type="scientific">Elysia marginata</name>
    <dbReference type="NCBI Taxonomy" id="1093978"/>
    <lineage>
        <taxon>Eukaryota</taxon>
        <taxon>Metazoa</taxon>
        <taxon>Spiralia</taxon>
        <taxon>Lophotrochozoa</taxon>
        <taxon>Mollusca</taxon>
        <taxon>Gastropoda</taxon>
        <taxon>Heterobranchia</taxon>
        <taxon>Euthyneura</taxon>
        <taxon>Panpulmonata</taxon>
        <taxon>Sacoglossa</taxon>
        <taxon>Placobranchoidea</taxon>
        <taxon>Plakobranchidae</taxon>
        <taxon>Elysia</taxon>
    </lineage>
</organism>
<dbReference type="Pfam" id="PF00501">
    <property type="entry name" value="AMP-binding"/>
    <property type="match status" value="1"/>
</dbReference>
<dbReference type="PANTHER" id="PTHR44394:SF1">
    <property type="entry name" value="BETA-ALANINE-ACTIVATING ENZYME"/>
    <property type="match status" value="1"/>
</dbReference>
<dbReference type="Gene3D" id="3.40.50.12780">
    <property type="entry name" value="N-terminal domain of ligase-like"/>
    <property type="match status" value="1"/>
</dbReference>
<dbReference type="EMBL" id="BMAT01009975">
    <property type="protein sequence ID" value="GFS17700.1"/>
    <property type="molecule type" value="Genomic_DNA"/>
</dbReference>
<dbReference type="AlphaFoldDB" id="A0AAV4J5Q1"/>
<keyword evidence="3" id="KW-1185">Reference proteome</keyword>
<dbReference type="SUPFAM" id="SSF56801">
    <property type="entry name" value="Acetyl-CoA synthetase-like"/>
    <property type="match status" value="1"/>
</dbReference>